<evidence type="ECO:0000313" key="1">
    <source>
        <dbReference type="EMBL" id="MDO6962964.1"/>
    </source>
</evidence>
<keyword evidence="2" id="KW-1185">Reference proteome</keyword>
<comment type="caution">
    <text evidence="1">The sequence shown here is derived from an EMBL/GenBank/DDBJ whole genome shotgun (WGS) entry which is preliminary data.</text>
</comment>
<sequence>MSELQYTSLGTKNDFWVNLFKGLTVEDVSMHEVRLSNADGYQLTMKGDFLVTGFTGARAVELTSLVLTDDQGRELAKLTDIDDIPNLKSLGGLAKQLIRSADSTIGTIGNDQIFFQSTMDDSSLYALAGNDRIILRSFETGSLVDGGLGRDILDFSRFNPGLDQSGDHRSLYVGLEFGEFGIYSATLNSFAHIDKIIGSRFSDIFECGDQDTIFFNTGAGDDSVFGGEGKSRFDCGAGDDSISGGTGRQILQFGLGSDHDYFADFDVANDRIAIKDNLGFSNFSELAEFTVTDGHETVIDFGAGDILTIEILNDAALTAKNFIF</sequence>
<gene>
    <name evidence="1" type="ORF">Q4481_03285</name>
</gene>
<evidence type="ECO:0008006" key="3">
    <source>
        <dbReference type="Google" id="ProtNLM"/>
    </source>
</evidence>
<reference evidence="1" key="2">
    <citation type="submission" date="2023-07" db="EMBL/GenBank/DDBJ databases">
        <authorList>
            <person name="Shen H."/>
        </authorList>
    </citation>
    <scope>NUCLEOTIDE SEQUENCE</scope>
    <source>
        <strain evidence="1">TNR-22</strain>
    </source>
</reference>
<dbReference type="RefSeq" id="WP_304374855.1">
    <property type="nucleotide sequence ID" value="NZ_JAUOZU010000002.1"/>
</dbReference>
<organism evidence="1 2">
    <name type="scientific">Rhizobium alvei</name>
    <dbReference type="NCBI Taxonomy" id="1132659"/>
    <lineage>
        <taxon>Bacteria</taxon>
        <taxon>Pseudomonadati</taxon>
        <taxon>Pseudomonadota</taxon>
        <taxon>Alphaproteobacteria</taxon>
        <taxon>Hyphomicrobiales</taxon>
        <taxon>Rhizobiaceae</taxon>
        <taxon>Rhizobium/Agrobacterium group</taxon>
        <taxon>Rhizobium</taxon>
    </lineage>
</organism>
<evidence type="ECO:0000313" key="2">
    <source>
        <dbReference type="Proteomes" id="UP001174932"/>
    </source>
</evidence>
<protein>
    <recommendedName>
        <fullName evidence="3">Calcium-binding protein</fullName>
    </recommendedName>
</protein>
<dbReference type="PRINTS" id="PR00313">
    <property type="entry name" value="CABNDNGRPT"/>
</dbReference>
<dbReference type="Gene3D" id="2.150.10.10">
    <property type="entry name" value="Serralysin-like metalloprotease, C-terminal"/>
    <property type="match status" value="1"/>
</dbReference>
<dbReference type="InterPro" id="IPR011049">
    <property type="entry name" value="Serralysin-like_metalloprot_C"/>
</dbReference>
<proteinExistence type="predicted"/>
<reference evidence="1" key="1">
    <citation type="journal article" date="2015" name="Int. J. Syst. Evol. Microbiol.">
        <title>Rhizobium alvei sp. nov., isolated from a freshwater river.</title>
        <authorList>
            <person name="Sheu S.Y."/>
            <person name="Huang H.W."/>
            <person name="Young C.C."/>
            <person name="Chen W.M."/>
        </authorList>
    </citation>
    <scope>NUCLEOTIDE SEQUENCE</scope>
    <source>
        <strain evidence="1">TNR-22</strain>
    </source>
</reference>
<accession>A0ABT8YI60</accession>
<name>A0ABT8YI60_9HYPH</name>
<dbReference type="SUPFAM" id="SSF51120">
    <property type="entry name" value="beta-Roll"/>
    <property type="match status" value="1"/>
</dbReference>
<dbReference type="Proteomes" id="UP001174932">
    <property type="component" value="Unassembled WGS sequence"/>
</dbReference>
<dbReference type="EMBL" id="JAUOZU010000002">
    <property type="protein sequence ID" value="MDO6962964.1"/>
    <property type="molecule type" value="Genomic_DNA"/>
</dbReference>